<dbReference type="InterPro" id="IPR036291">
    <property type="entry name" value="NAD(P)-bd_dom_sf"/>
</dbReference>
<dbReference type="PANTHER" id="PTHR13812">
    <property type="entry name" value="KETIMINE REDUCTASE MU-CRYSTALLIN"/>
    <property type="match status" value="1"/>
</dbReference>
<dbReference type="InterPro" id="IPR023401">
    <property type="entry name" value="ODC_N"/>
</dbReference>
<proteinExistence type="predicted"/>
<reference evidence="1 2" key="1">
    <citation type="submission" date="2023-09" db="EMBL/GenBank/DDBJ databases">
        <authorList>
            <person name="Rey-Velasco X."/>
        </authorList>
    </citation>
    <scope>NUCLEOTIDE SEQUENCE [LARGE SCALE GENOMIC DNA]</scope>
    <source>
        <strain evidence="1 2">W431</strain>
    </source>
</reference>
<accession>A0ABU3A392</accession>
<evidence type="ECO:0000313" key="2">
    <source>
        <dbReference type="Proteomes" id="UP001266357"/>
    </source>
</evidence>
<dbReference type="SUPFAM" id="SSF51735">
    <property type="entry name" value="NAD(P)-binding Rossmann-fold domains"/>
    <property type="match status" value="1"/>
</dbReference>
<dbReference type="Pfam" id="PF02423">
    <property type="entry name" value="OCD_Mu_crystall"/>
    <property type="match status" value="1"/>
</dbReference>
<dbReference type="PIRSF" id="PIRSF001439">
    <property type="entry name" value="CryM"/>
    <property type="match status" value="1"/>
</dbReference>
<dbReference type="PANTHER" id="PTHR13812:SF19">
    <property type="entry name" value="KETIMINE REDUCTASE MU-CRYSTALLIN"/>
    <property type="match status" value="1"/>
</dbReference>
<sequence length="315" mass="34508">MLSITAEVVHQALMFPKLVNALQVAFTESIEVPPRLHFDMENPNASRETTLLMMPAWQAGDVAGIKLVTVAPENSQKNLPSIQGTYLLLDVDTGSIKAMMDAPSLTAKRTAAASALAARFLSRENSSTLLVVGTGTLAPQLIAAHASVRPIRQVYVWGRDIKKALQVCQQVEHLNINCKAVDELEPHVKLADIISCATLSTKPLIFGRWLQAGQHLDMVGAYRPDMREMDDTCLTRSKVFVDNIESAVRETGDIAIPLAENVITQADINADLFSLCRKTFVFNRTDEDITVFKSVGHALEDLAAAKLVSEFVLKK</sequence>
<dbReference type="Gene3D" id="3.40.50.720">
    <property type="entry name" value="NAD(P)-binding Rossmann-like Domain"/>
    <property type="match status" value="1"/>
</dbReference>
<dbReference type="RefSeq" id="WP_311579998.1">
    <property type="nucleotide sequence ID" value="NZ_JAVRIF010000003.1"/>
</dbReference>
<dbReference type="EMBL" id="JAVRIF010000003">
    <property type="protein sequence ID" value="MDT0603583.1"/>
    <property type="molecule type" value="Genomic_DNA"/>
</dbReference>
<comment type="caution">
    <text evidence="1">The sequence shown here is derived from an EMBL/GenBank/DDBJ whole genome shotgun (WGS) entry which is preliminary data.</text>
</comment>
<name>A0ABU3A392_9GAMM</name>
<dbReference type="InterPro" id="IPR003462">
    <property type="entry name" value="ODC_Mu_crystall"/>
</dbReference>
<protein>
    <submittedName>
        <fullName evidence="1">Ornithine cyclodeaminase family protein</fullName>
    </submittedName>
</protein>
<dbReference type="Proteomes" id="UP001266357">
    <property type="component" value="Unassembled WGS sequence"/>
</dbReference>
<dbReference type="Gene3D" id="3.30.1780.10">
    <property type="entry name" value="ornithine cyclodeaminase, domain 1"/>
    <property type="match status" value="1"/>
</dbReference>
<keyword evidence="2" id="KW-1185">Reference proteome</keyword>
<evidence type="ECO:0000313" key="1">
    <source>
        <dbReference type="EMBL" id="MDT0603583.1"/>
    </source>
</evidence>
<gene>
    <name evidence="1" type="ORF">RM573_08245</name>
</gene>
<organism evidence="1 2">
    <name type="scientific">Thalassotalea castellviae</name>
    <dbReference type="NCBI Taxonomy" id="3075612"/>
    <lineage>
        <taxon>Bacteria</taxon>
        <taxon>Pseudomonadati</taxon>
        <taxon>Pseudomonadota</taxon>
        <taxon>Gammaproteobacteria</taxon>
        <taxon>Alteromonadales</taxon>
        <taxon>Colwelliaceae</taxon>
        <taxon>Thalassotalea</taxon>
    </lineage>
</organism>
<dbReference type="NCBIfam" id="NF004793">
    <property type="entry name" value="PRK06141.1"/>
    <property type="match status" value="1"/>
</dbReference>